<organism evidence="4 5">
    <name type="scientific">Camelina sativa</name>
    <name type="common">False flax</name>
    <name type="synonym">Myagrum sativum</name>
    <dbReference type="NCBI Taxonomy" id="90675"/>
    <lineage>
        <taxon>Eukaryota</taxon>
        <taxon>Viridiplantae</taxon>
        <taxon>Streptophyta</taxon>
        <taxon>Embryophyta</taxon>
        <taxon>Tracheophyta</taxon>
        <taxon>Spermatophyta</taxon>
        <taxon>Magnoliopsida</taxon>
        <taxon>eudicotyledons</taxon>
        <taxon>Gunneridae</taxon>
        <taxon>Pentapetalae</taxon>
        <taxon>rosids</taxon>
        <taxon>malvids</taxon>
        <taxon>Brassicales</taxon>
        <taxon>Brassicaceae</taxon>
        <taxon>Camelineae</taxon>
        <taxon>Camelina</taxon>
    </lineage>
</organism>
<dbReference type="CDD" id="cd21134">
    <property type="entry name" value="YTH"/>
    <property type="match status" value="1"/>
</dbReference>
<feature type="compositionally biased region" description="Basic and acidic residues" evidence="2">
    <location>
        <begin position="74"/>
        <end position="85"/>
    </location>
</feature>
<evidence type="ECO:0000256" key="1">
    <source>
        <dbReference type="RuleBase" id="RU369095"/>
    </source>
</evidence>
<evidence type="ECO:0000313" key="4">
    <source>
        <dbReference type="Proteomes" id="UP000694864"/>
    </source>
</evidence>
<feature type="compositionally biased region" description="Basic and acidic residues" evidence="2">
    <location>
        <begin position="211"/>
        <end position="235"/>
    </location>
</feature>
<accession>A0ABM0TD54</accession>
<dbReference type="GeneID" id="104709678"/>
<evidence type="ECO:0000259" key="3">
    <source>
        <dbReference type="PROSITE" id="PS50882"/>
    </source>
</evidence>
<proteinExistence type="inferred from homology"/>
<dbReference type="RefSeq" id="XP_010424551.1">
    <property type="nucleotide sequence ID" value="XM_010426249.1"/>
</dbReference>
<sequence>MLTRTLASAVLRQSSLYGSELPFQKTLHLKNPMNDYKPVKISRDCQELPEDIGEALCELLDANSCDDGLLNSSSRDDYSTKRSRAEPPSSSGDEEYNNNLWGHTAMPYPPAVYPNQDDLSRFHLALQRGYGVHSEYLHTSSGASNSHTEQEKSLRFNWWGLPLESPLASSLTDDDLLNMSYEEYLETHSRCMKQLDHPVMPQSRATQEPSSKTDDVSNGSSKDRSSSRKRGRDSS</sequence>
<dbReference type="PANTHER" id="PTHR12357">
    <property type="entry name" value="YTH YT521-B HOMOLOGY DOMAIN-CONTAINING"/>
    <property type="match status" value="1"/>
</dbReference>
<reference evidence="4" key="1">
    <citation type="journal article" date="2014" name="Nat. Commun.">
        <title>The emerging biofuel crop Camelina sativa retains a highly undifferentiated hexaploid genome structure.</title>
        <authorList>
            <person name="Kagale S."/>
            <person name="Koh C."/>
            <person name="Nixon J."/>
            <person name="Bollina V."/>
            <person name="Clarke W.E."/>
            <person name="Tuteja R."/>
            <person name="Spillane C."/>
            <person name="Robinson S.J."/>
            <person name="Links M.G."/>
            <person name="Clarke C."/>
            <person name="Higgins E.E."/>
            <person name="Huebert T."/>
            <person name="Sharpe A.G."/>
            <person name="Parkin I.A."/>
        </authorList>
    </citation>
    <scope>NUCLEOTIDE SEQUENCE [LARGE SCALE GENOMIC DNA]</scope>
    <source>
        <strain evidence="4">cv. DH55</strain>
    </source>
</reference>
<dbReference type="Proteomes" id="UP000694864">
    <property type="component" value="Chromosome 8"/>
</dbReference>
<comment type="similarity">
    <text evidence="1">Belongs to the YTHDF family.</text>
</comment>
<feature type="region of interest" description="Disordered" evidence="2">
    <location>
        <begin position="71"/>
        <end position="98"/>
    </location>
</feature>
<dbReference type="InterPro" id="IPR045168">
    <property type="entry name" value="YTH_prot"/>
</dbReference>
<dbReference type="Gene3D" id="3.10.590.10">
    <property type="entry name" value="ph1033 like domains"/>
    <property type="match status" value="1"/>
</dbReference>
<comment type="function">
    <text evidence="1">Specifically recognizes and binds N6-methyladenosine (m6A)-containing RNAs, and regulates mRNA stability. M6A is a modification present at internal sites of mRNAs and some non-coding RNAs and plays a role in mRNA stability and processing.</text>
</comment>
<evidence type="ECO:0000256" key="2">
    <source>
        <dbReference type="SAM" id="MobiDB-lite"/>
    </source>
</evidence>
<dbReference type="PROSITE" id="PS50882">
    <property type="entry name" value="YTH"/>
    <property type="match status" value="1"/>
</dbReference>
<keyword evidence="4" id="KW-1185">Reference proteome</keyword>
<keyword evidence="1" id="KW-0694">RNA-binding</keyword>
<dbReference type="InterPro" id="IPR007275">
    <property type="entry name" value="YTH_domain"/>
</dbReference>
<dbReference type="Pfam" id="PF04146">
    <property type="entry name" value="YTH"/>
    <property type="match status" value="1"/>
</dbReference>
<gene>
    <name evidence="5" type="primary">LOC104709678</name>
</gene>
<reference evidence="5" key="2">
    <citation type="submission" date="2025-08" db="UniProtKB">
        <authorList>
            <consortium name="RefSeq"/>
        </authorList>
    </citation>
    <scope>IDENTIFICATION</scope>
    <source>
        <tissue evidence="5">Leaf</tissue>
    </source>
</reference>
<dbReference type="PANTHER" id="PTHR12357:SF3">
    <property type="entry name" value="YTH DOMAIN-CONTAINING PROTEIN 1"/>
    <property type="match status" value="1"/>
</dbReference>
<protein>
    <recommendedName>
        <fullName evidence="1">YTH domain-containing family protein</fullName>
    </recommendedName>
</protein>
<feature type="region of interest" description="Disordered" evidence="2">
    <location>
        <begin position="199"/>
        <end position="235"/>
    </location>
</feature>
<name>A0ABM0TD54_CAMSA</name>
<feature type="domain" description="YTH" evidence="3">
    <location>
        <begin position="1"/>
        <end position="60"/>
    </location>
</feature>
<evidence type="ECO:0000313" key="5">
    <source>
        <dbReference type="RefSeq" id="XP_010424551.1"/>
    </source>
</evidence>